<keyword evidence="2" id="KW-1185">Reference proteome</keyword>
<evidence type="ECO:0000313" key="1">
    <source>
        <dbReference type="EMBL" id="KAL3529084.1"/>
    </source>
</evidence>
<reference evidence="1 2" key="1">
    <citation type="submission" date="2024-11" db="EMBL/GenBank/DDBJ databases">
        <title>A near-complete genome assembly of Cinchona calisaya.</title>
        <authorList>
            <person name="Lian D.C."/>
            <person name="Zhao X.W."/>
            <person name="Wei L."/>
        </authorList>
    </citation>
    <scope>NUCLEOTIDE SEQUENCE [LARGE SCALE GENOMIC DNA]</scope>
    <source>
        <tissue evidence="1">Nenye</tissue>
    </source>
</reference>
<name>A0ABD3AD20_9GENT</name>
<dbReference type="AlphaFoldDB" id="A0ABD3AD20"/>
<comment type="caution">
    <text evidence="1">The sequence shown here is derived from an EMBL/GenBank/DDBJ whole genome shotgun (WGS) entry which is preliminary data.</text>
</comment>
<protein>
    <submittedName>
        <fullName evidence="1">Uncharacterized protein</fullName>
    </submittedName>
</protein>
<proteinExistence type="predicted"/>
<dbReference type="EMBL" id="JBJUIK010000004">
    <property type="protein sequence ID" value="KAL3529084.1"/>
    <property type="molecule type" value="Genomic_DNA"/>
</dbReference>
<organism evidence="1 2">
    <name type="scientific">Cinchona calisaya</name>
    <dbReference type="NCBI Taxonomy" id="153742"/>
    <lineage>
        <taxon>Eukaryota</taxon>
        <taxon>Viridiplantae</taxon>
        <taxon>Streptophyta</taxon>
        <taxon>Embryophyta</taxon>
        <taxon>Tracheophyta</taxon>
        <taxon>Spermatophyta</taxon>
        <taxon>Magnoliopsida</taxon>
        <taxon>eudicotyledons</taxon>
        <taxon>Gunneridae</taxon>
        <taxon>Pentapetalae</taxon>
        <taxon>asterids</taxon>
        <taxon>lamiids</taxon>
        <taxon>Gentianales</taxon>
        <taxon>Rubiaceae</taxon>
        <taxon>Cinchonoideae</taxon>
        <taxon>Cinchoneae</taxon>
        <taxon>Cinchona</taxon>
    </lineage>
</organism>
<evidence type="ECO:0000313" key="2">
    <source>
        <dbReference type="Proteomes" id="UP001630127"/>
    </source>
</evidence>
<gene>
    <name evidence="1" type="ORF">ACH5RR_008406</name>
</gene>
<sequence length="103" mass="12274">MTKKTRSPEKKLNFTIRVLTRQAVRASTDSLSSYANDERTTMQHLGRCPLVFYLKIQKLIPEHKIYSLIFLEPIVYYLKLKKFWLKIGISLCHYNLNNKIWII</sequence>
<accession>A0ABD3AD20</accession>
<dbReference type="Proteomes" id="UP001630127">
    <property type="component" value="Unassembled WGS sequence"/>
</dbReference>